<dbReference type="Gene3D" id="3.30.420.40">
    <property type="match status" value="3"/>
</dbReference>
<dbReference type="GO" id="GO:0045127">
    <property type="term" value="F:N-acetylglucosamine kinase activity"/>
    <property type="evidence" value="ECO:0007669"/>
    <property type="project" value="UniProtKB-EC"/>
</dbReference>
<sequence length="330" mass="33520">MNVPGGDSSVLRRLNTAAVLRGLRDGGEPTLTELAARAGLSRPTTEDVLADLAGRGLVTAAAARQGRGRPARRYRFHAAAGHALGVGIGAAHVGVFVADLAGEAAARHHAVLGHGWPPAERLAAVRTAVRAALAKAGVERSALWAAGAGTPGVVTADGRVARCEVLPGWAGVELGRVLGRALGRPVLVDNDANLAALAERWAGAARGADDVLYVLAGEHTGMGVVAGGRLHRGRSGAAGEVGVRPGLGLSGPADDDAMVHGIAGAALALDPEVVVVAGAGDRLMETLRRRVRPLCVTPVRIEAAELGADAVGLGALRLALDHVERDLFRV</sequence>
<name>A0A7K0C4J8_9ACTN</name>
<feature type="domain" description="HTH iclR-type" evidence="2">
    <location>
        <begin position="16"/>
        <end position="59"/>
    </location>
</feature>
<dbReference type="InterPro" id="IPR005471">
    <property type="entry name" value="Tscrpt_reg_IclR_N"/>
</dbReference>
<keyword evidence="4" id="KW-1185">Reference proteome</keyword>
<dbReference type="Pfam" id="PF00480">
    <property type="entry name" value="ROK"/>
    <property type="match status" value="1"/>
</dbReference>
<dbReference type="GO" id="GO:0003677">
    <property type="term" value="F:DNA binding"/>
    <property type="evidence" value="ECO:0007669"/>
    <property type="project" value="InterPro"/>
</dbReference>
<accession>A0A7K0C4J8</accession>
<dbReference type="AlphaFoldDB" id="A0A7K0C4J8"/>
<dbReference type="PANTHER" id="PTHR18964:SF149">
    <property type="entry name" value="BIFUNCTIONAL UDP-N-ACETYLGLUCOSAMINE 2-EPIMERASE_N-ACETYLMANNOSAMINE KINASE"/>
    <property type="match status" value="1"/>
</dbReference>
<dbReference type="SUPFAM" id="SSF53067">
    <property type="entry name" value="Actin-like ATPase domain"/>
    <property type="match status" value="1"/>
</dbReference>
<dbReference type="PANTHER" id="PTHR18964">
    <property type="entry name" value="ROK (REPRESSOR, ORF, KINASE) FAMILY"/>
    <property type="match status" value="1"/>
</dbReference>
<dbReference type="InterPro" id="IPR036390">
    <property type="entry name" value="WH_DNA-bd_sf"/>
</dbReference>
<evidence type="ECO:0000259" key="2">
    <source>
        <dbReference type="Pfam" id="PF09339"/>
    </source>
</evidence>
<organism evidence="3 4">
    <name type="scientific">Actinomadura macrotermitis</name>
    <dbReference type="NCBI Taxonomy" id="2585200"/>
    <lineage>
        <taxon>Bacteria</taxon>
        <taxon>Bacillati</taxon>
        <taxon>Actinomycetota</taxon>
        <taxon>Actinomycetes</taxon>
        <taxon>Streptosporangiales</taxon>
        <taxon>Thermomonosporaceae</taxon>
        <taxon>Actinomadura</taxon>
    </lineage>
</organism>
<dbReference type="RefSeq" id="WP_207709871.1">
    <property type="nucleotide sequence ID" value="NZ_WEGH01000004.1"/>
</dbReference>
<proteinExistence type="inferred from homology"/>
<dbReference type="SUPFAM" id="SSF46785">
    <property type="entry name" value="Winged helix' DNA-binding domain"/>
    <property type="match status" value="1"/>
</dbReference>
<evidence type="ECO:0000256" key="1">
    <source>
        <dbReference type="ARBA" id="ARBA00006479"/>
    </source>
</evidence>
<evidence type="ECO:0000313" key="4">
    <source>
        <dbReference type="Proteomes" id="UP000487268"/>
    </source>
</evidence>
<comment type="caution">
    <text evidence="3">The sequence shown here is derived from an EMBL/GenBank/DDBJ whole genome shotgun (WGS) entry which is preliminary data.</text>
</comment>
<keyword evidence="3" id="KW-0808">Transferase</keyword>
<keyword evidence="3" id="KW-0418">Kinase</keyword>
<comment type="similarity">
    <text evidence="1">Belongs to the ROK (NagC/XylR) family.</text>
</comment>
<evidence type="ECO:0000313" key="3">
    <source>
        <dbReference type="EMBL" id="MQY08042.1"/>
    </source>
</evidence>
<dbReference type="EC" id="2.7.1.59" evidence="3"/>
<dbReference type="EMBL" id="WEGH01000004">
    <property type="protein sequence ID" value="MQY08042.1"/>
    <property type="molecule type" value="Genomic_DNA"/>
</dbReference>
<protein>
    <submittedName>
        <fullName evidence="3">N-acetyl-D-glucosamine kinase</fullName>
        <ecNumber evidence="3">2.7.1.59</ecNumber>
    </submittedName>
</protein>
<dbReference type="InterPro" id="IPR043129">
    <property type="entry name" value="ATPase_NBD"/>
</dbReference>
<dbReference type="Gene3D" id="1.10.10.10">
    <property type="entry name" value="Winged helix-like DNA-binding domain superfamily/Winged helix DNA-binding domain"/>
    <property type="match status" value="1"/>
</dbReference>
<dbReference type="Pfam" id="PF09339">
    <property type="entry name" value="HTH_IclR"/>
    <property type="match status" value="1"/>
</dbReference>
<dbReference type="CDD" id="cd23763">
    <property type="entry name" value="ASKHA_ATPase_ROK"/>
    <property type="match status" value="1"/>
</dbReference>
<dbReference type="InterPro" id="IPR000600">
    <property type="entry name" value="ROK"/>
</dbReference>
<gene>
    <name evidence="3" type="primary">nagK_2</name>
    <name evidence="3" type="ORF">ACRB68_61440</name>
</gene>
<dbReference type="Proteomes" id="UP000487268">
    <property type="component" value="Unassembled WGS sequence"/>
</dbReference>
<reference evidence="3 4" key="1">
    <citation type="submission" date="2019-10" db="EMBL/GenBank/DDBJ databases">
        <title>Actinomadura rubteroloni sp. nov. and Actinomadura macrotermitis sp. nov., isolated from the gut of fungus growing-termite Macrotermes natalensis.</title>
        <authorList>
            <person name="Benndorf R."/>
            <person name="Martin K."/>
            <person name="Kuefner M."/>
            <person name="De Beer W."/>
            <person name="Kaster A.-K."/>
            <person name="Vollmers J."/>
            <person name="Poulsen M."/>
            <person name="Beemelmanns C."/>
        </authorList>
    </citation>
    <scope>NUCLEOTIDE SEQUENCE [LARGE SCALE GENOMIC DNA]</scope>
    <source>
        <strain evidence="3 4">RB68</strain>
    </source>
</reference>
<dbReference type="GO" id="GO:0006355">
    <property type="term" value="P:regulation of DNA-templated transcription"/>
    <property type="evidence" value="ECO:0007669"/>
    <property type="project" value="InterPro"/>
</dbReference>
<dbReference type="InterPro" id="IPR036388">
    <property type="entry name" value="WH-like_DNA-bd_sf"/>
</dbReference>